<dbReference type="GO" id="GO:0000155">
    <property type="term" value="F:phosphorelay sensor kinase activity"/>
    <property type="evidence" value="ECO:0007669"/>
    <property type="project" value="InterPro"/>
</dbReference>
<keyword evidence="3" id="KW-0597">Phosphoprotein</keyword>
<keyword evidence="9" id="KW-1133">Transmembrane helix</keyword>
<evidence type="ECO:0000256" key="1">
    <source>
        <dbReference type="ARBA" id="ARBA00000085"/>
    </source>
</evidence>
<keyword evidence="6" id="KW-0418">Kinase</keyword>
<dbReference type="PANTHER" id="PTHR40448">
    <property type="entry name" value="TWO-COMPONENT SENSOR HISTIDINE KINASE"/>
    <property type="match status" value="1"/>
</dbReference>
<sequence length="584" mass="66214">MFSSLDKFPLKTILIFLIAILSMNLTYFQHSKVLLNNHQKEKIKLVTSTISAEMGKQSEVEATYDEMLGHELRTASIVIKKSLHPDFHQVTNEQLVALAKELNIGGITLFERQGDDLIGVRSSDPKEINASSKTWGIVYSAQLQLTDRKSVDVGTGLTLENFWSGPIDTASTDEADIRKWGEFYDGTTNYLINPYLNVSSSLEHYRQKVGVDVSIQELLENNEGNLIEIGVLNPEKIFDKSPTPNNRSSWYSERFLLNGSYKYRDGIEESKIKEALAKNSTVFYNVNLNGTNILKSFTPMVTTNLKYKRDSLPKVVMVATDYSQIEKTLHHQFREVFIFMSIVTLLVCVVIIVMYSITRKKNEGAVKTVQDVYLANINSIVQSIKEQRHDIINHITTISWMIKLKKYESLQDYIDPLIQEAKMMDNKIKAVEINIPALSGIIQAKLAQSELHNIDMQVDFKNMENLRLTTIKTTDLVRIISNLIDNAFDATIELPATERKINVEGIVQANQLTIQVQNSCNPVNPDIQTRIFDSGFSTKKGKNNKGLGLHIIKQLIERYKGKIDFTTQEAGVTFSIIIPLKHEK</sequence>
<dbReference type="AlphaFoldDB" id="A0A198A4V6"/>
<dbReference type="Pfam" id="PF14501">
    <property type="entry name" value="HATPase_c_5"/>
    <property type="match status" value="1"/>
</dbReference>
<feature type="transmembrane region" description="Helical" evidence="9">
    <location>
        <begin position="336"/>
        <end position="357"/>
    </location>
</feature>
<dbReference type="Proteomes" id="UP000078454">
    <property type="component" value="Unassembled WGS sequence"/>
</dbReference>
<dbReference type="InterPro" id="IPR004358">
    <property type="entry name" value="Sig_transdc_His_kin-like_C"/>
</dbReference>
<dbReference type="InterPro" id="IPR036890">
    <property type="entry name" value="HATPase_C_sf"/>
</dbReference>
<accession>A0A198A4V6</accession>
<dbReference type="PANTHER" id="PTHR40448:SF1">
    <property type="entry name" value="TWO-COMPONENT SENSOR HISTIDINE KINASE"/>
    <property type="match status" value="1"/>
</dbReference>
<evidence type="ECO:0000256" key="2">
    <source>
        <dbReference type="ARBA" id="ARBA00012438"/>
    </source>
</evidence>
<dbReference type="EC" id="2.7.13.3" evidence="2"/>
<protein>
    <recommendedName>
        <fullName evidence="2">histidine kinase</fullName>
        <ecNumber evidence="2">2.7.13.3</ecNumber>
    </recommendedName>
</protein>
<evidence type="ECO:0000256" key="4">
    <source>
        <dbReference type="ARBA" id="ARBA00022679"/>
    </source>
</evidence>
<gene>
    <name evidence="11" type="ORF">A8708_05470</name>
</gene>
<comment type="caution">
    <text evidence="11">The sequence shown here is derived from an EMBL/GenBank/DDBJ whole genome shotgun (WGS) entry which is preliminary data.</text>
</comment>
<comment type="catalytic activity">
    <reaction evidence="1">
        <text>ATP + protein L-histidine = ADP + protein N-phospho-L-histidine.</text>
        <dbReference type="EC" id="2.7.13.3"/>
    </reaction>
</comment>
<dbReference type="PROSITE" id="PS50109">
    <property type="entry name" value="HIS_KIN"/>
    <property type="match status" value="1"/>
</dbReference>
<organism evidence="11 12">
    <name type="scientific">Paenibacillus oryzisoli</name>
    <dbReference type="NCBI Taxonomy" id="1850517"/>
    <lineage>
        <taxon>Bacteria</taxon>
        <taxon>Bacillati</taxon>
        <taxon>Bacillota</taxon>
        <taxon>Bacilli</taxon>
        <taxon>Bacillales</taxon>
        <taxon>Paenibacillaceae</taxon>
        <taxon>Paenibacillus</taxon>
    </lineage>
</organism>
<evidence type="ECO:0000259" key="10">
    <source>
        <dbReference type="PROSITE" id="PS50109"/>
    </source>
</evidence>
<keyword evidence="9" id="KW-0472">Membrane</keyword>
<keyword evidence="5" id="KW-0547">Nucleotide-binding</keyword>
<dbReference type="InterPro" id="IPR003594">
    <property type="entry name" value="HATPase_dom"/>
</dbReference>
<dbReference type="Gene3D" id="1.10.287.130">
    <property type="match status" value="1"/>
</dbReference>
<dbReference type="SUPFAM" id="SSF55890">
    <property type="entry name" value="Sporulation response regulatory protein Spo0B"/>
    <property type="match status" value="1"/>
</dbReference>
<dbReference type="InterPro" id="IPR032834">
    <property type="entry name" value="NatK-like_C"/>
</dbReference>
<keyword evidence="9" id="KW-0812">Transmembrane</keyword>
<evidence type="ECO:0000256" key="7">
    <source>
        <dbReference type="ARBA" id="ARBA00022840"/>
    </source>
</evidence>
<evidence type="ECO:0000313" key="12">
    <source>
        <dbReference type="Proteomes" id="UP000078454"/>
    </source>
</evidence>
<keyword evidence="4" id="KW-0808">Transferase</keyword>
<dbReference type="InterPro" id="IPR016120">
    <property type="entry name" value="Sig_transdc_His_kin_SpoOB"/>
</dbReference>
<reference evidence="11 12" key="1">
    <citation type="submission" date="2016-05" db="EMBL/GenBank/DDBJ databases">
        <title>Paenibacillus sp. 1ZS3-15 nov., isolated from the rhizosphere soil.</title>
        <authorList>
            <person name="Zhang X.X."/>
            <person name="Zhang J."/>
        </authorList>
    </citation>
    <scope>NUCLEOTIDE SEQUENCE [LARGE SCALE GENOMIC DNA]</scope>
    <source>
        <strain evidence="11 12">1ZS3-15</strain>
    </source>
</reference>
<dbReference type="RefSeq" id="WP_068667642.1">
    <property type="nucleotide sequence ID" value="NZ_LYPB01000077.1"/>
</dbReference>
<evidence type="ECO:0000313" key="11">
    <source>
        <dbReference type="EMBL" id="OAS16028.1"/>
    </source>
</evidence>
<dbReference type="SMART" id="SM00387">
    <property type="entry name" value="HATPase_c"/>
    <property type="match status" value="1"/>
</dbReference>
<dbReference type="STRING" id="1850517.A8708_05470"/>
<keyword evidence="7" id="KW-0067">ATP-binding</keyword>
<dbReference type="Gene3D" id="3.30.565.10">
    <property type="entry name" value="Histidine kinase-like ATPase, C-terminal domain"/>
    <property type="match status" value="1"/>
</dbReference>
<dbReference type="SUPFAM" id="SSF55874">
    <property type="entry name" value="ATPase domain of HSP90 chaperone/DNA topoisomerase II/histidine kinase"/>
    <property type="match status" value="1"/>
</dbReference>
<evidence type="ECO:0000256" key="8">
    <source>
        <dbReference type="ARBA" id="ARBA00023012"/>
    </source>
</evidence>
<dbReference type="PRINTS" id="PR00344">
    <property type="entry name" value="BCTRLSENSOR"/>
</dbReference>
<feature type="domain" description="Histidine kinase" evidence="10">
    <location>
        <begin position="386"/>
        <end position="582"/>
    </location>
</feature>
<dbReference type="GO" id="GO:0005524">
    <property type="term" value="F:ATP binding"/>
    <property type="evidence" value="ECO:0007669"/>
    <property type="project" value="UniProtKB-KW"/>
</dbReference>
<evidence type="ECO:0000256" key="6">
    <source>
        <dbReference type="ARBA" id="ARBA00022777"/>
    </source>
</evidence>
<name>A0A198A4V6_9BACL</name>
<keyword evidence="8" id="KW-0902">Two-component regulatory system</keyword>
<dbReference type="InterPro" id="IPR039506">
    <property type="entry name" value="SPOB_a"/>
</dbReference>
<keyword evidence="12" id="KW-1185">Reference proteome</keyword>
<dbReference type="Pfam" id="PF14689">
    <property type="entry name" value="SPOB_a"/>
    <property type="match status" value="1"/>
</dbReference>
<dbReference type="EMBL" id="LYPB01000077">
    <property type="protein sequence ID" value="OAS16028.1"/>
    <property type="molecule type" value="Genomic_DNA"/>
</dbReference>
<evidence type="ECO:0000256" key="9">
    <source>
        <dbReference type="SAM" id="Phobius"/>
    </source>
</evidence>
<proteinExistence type="predicted"/>
<evidence type="ECO:0000256" key="5">
    <source>
        <dbReference type="ARBA" id="ARBA00022741"/>
    </source>
</evidence>
<feature type="transmembrane region" description="Helical" evidence="9">
    <location>
        <begin position="12"/>
        <end position="30"/>
    </location>
</feature>
<dbReference type="InterPro" id="IPR005467">
    <property type="entry name" value="His_kinase_dom"/>
</dbReference>
<dbReference type="GO" id="GO:0042802">
    <property type="term" value="F:identical protein binding"/>
    <property type="evidence" value="ECO:0007669"/>
    <property type="project" value="TreeGrafter"/>
</dbReference>
<evidence type="ECO:0000256" key="3">
    <source>
        <dbReference type="ARBA" id="ARBA00022553"/>
    </source>
</evidence>